<protein>
    <recommendedName>
        <fullName evidence="4">Secreted protein</fullName>
    </recommendedName>
</protein>
<accession>A0ABR9JQ69</accession>
<dbReference type="EMBL" id="JADBDZ010000001">
    <property type="protein sequence ID" value="MBE1532633.1"/>
    <property type="molecule type" value="Genomic_DNA"/>
</dbReference>
<feature type="chain" id="PRO_5045282738" description="Secreted protein" evidence="1">
    <location>
        <begin position="25"/>
        <end position="347"/>
    </location>
</feature>
<feature type="signal peptide" evidence="1">
    <location>
        <begin position="1"/>
        <end position="24"/>
    </location>
</feature>
<keyword evidence="3" id="KW-1185">Reference proteome</keyword>
<keyword evidence="1" id="KW-0732">Signal</keyword>
<evidence type="ECO:0008006" key="4">
    <source>
        <dbReference type="Google" id="ProtNLM"/>
    </source>
</evidence>
<sequence length="347" mass="36030">MRRFLASAALGGAALLTLPATAHAAADDLHTVPLPFLWPRADLVAVAPDGTGGAWIGGGQGAHCLVVLRPWCYNLGNPVVRRWTGSDWTEYPVHGWTGNGFIGRVASGAGRTWIGGVEQGASGPTRLFEFDGASFRKVATPSAATIGVLSTGPAGTWITQDVAAGSDEPHLLRRDGDAWTDAGLPDPEARINDVQALSATDVWAVGSRPTADDGERRPAVARFDGTAWTWLPEPGIPSSNAVEQVVPLAPDDVWVYSNVHLAHWDGSAWTTIDAPGGSIADIAVDGSGTLWAATPYSDGAALSRYTGGSWQPVTAPAGARLHDVAAVGTSTIWGVGRANDAPIVVRG</sequence>
<dbReference type="RefSeq" id="WP_192759297.1">
    <property type="nucleotide sequence ID" value="NZ_JADBDZ010000001.1"/>
</dbReference>
<evidence type="ECO:0000313" key="3">
    <source>
        <dbReference type="Proteomes" id="UP000627838"/>
    </source>
</evidence>
<evidence type="ECO:0000313" key="2">
    <source>
        <dbReference type="EMBL" id="MBE1532633.1"/>
    </source>
</evidence>
<evidence type="ECO:0000256" key="1">
    <source>
        <dbReference type="SAM" id="SignalP"/>
    </source>
</evidence>
<dbReference type="Proteomes" id="UP000627838">
    <property type="component" value="Unassembled WGS sequence"/>
</dbReference>
<reference evidence="2 3" key="1">
    <citation type="submission" date="2020-10" db="EMBL/GenBank/DDBJ databases">
        <title>Sequencing the genomes of 1000 actinobacteria strains.</title>
        <authorList>
            <person name="Klenk H.-P."/>
        </authorList>
    </citation>
    <scope>NUCLEOTIDE SEQUENCE [LARGE SCALE GENOMIC DNA]</scope>
    <source>
        <strain evidence="2 3">DSM 46744</strain>
    </source>
</reference>
<name>A0ABR9JQ69_9ACTN</name>
<gene>
    <name evidence="2" type="ORF">H4W34_002466</name>
</gene>
<proteinExistence type="predicted"/>
<comment type="caution">
    <text evidence="2">The sequence shown here is derived from an EMBL/GenBank/DDBJ whole genome shotgun (WGS) entry which is preliminary data.</text>
</comment>
<organism evidence="2 3">
    <name type="scientific">Actinomadura algeriensis</name>
    <dbReference type="NCBI Taxonomy" id="1679523"/>
    <lineage>
        <taxon>Bacteria</taxon>
        <taxon>Bacillati</taxon>
        <taxon>Actinomycetota</taxon>
        <taxon>Actinomycetes</taxon>
        <taxon>Streptosporangiales</taxon>
        <taxon>Thermomonosporaceae</taxon>
        <taxon>Actinomadura</taxon>
    </lineage>
</organism>